<name>A0A803QRK5_CANSA</name>
<dbReference type="Gramene" id="evm.model.ctgX13.1">
    <property type="protein sequence ID" value="cds.evm.model.ctgX13.1"/>
    <property type="gene ID" value="evm.TU.ctgX13.1"/>
</dbReference>
<protein>
    <submittedName>
        <fullName evidence="1">Uncharacterized protein</fullName>
    </submittedName>
</protein>
<dbReference type="EnsemblPlants" id="evm.model.ctgX13.1">
    <property type="protein sequence ID" value="cds.evm.model.ctgX13.1"/>
    <property type="gene ID" value="evm.TU.ctgX13.1"/>
</dbReference>
<proteinExistence type="predicted"/>
<evidence type="ECO:0000313" key="1">
    <source>
        <dbReference type="EnsemblPlants" id="cds.evm.model.ctgX13.1"/>
    </source>
</evidence>
<dbReference type="AlphaFoldDB" id="A0A803QRK5"/>
<evidence type="ECO:0000313" key="2">
    <source>
        <dbReference type="Proteomes" id="UP000596661"/>
    </source>
</evidence>
<sequence length="226" mass="24674">SKVGLKVWFLGPGPSRVQESRHRIIGPRGHIYPRSQDLDHCQYLMPVSIFVTHVPFSKFGFRIKGEVKFKVPPAISLSLVRFHVPPRLRPCAVPCLGLSFSSGSDSLDSKSSPSSKPGNFRFGSNFESTFGFGPGFLACVCGVLVRVVLQCYCGGLLGVEDRPSFLFSVFTACPDPDSNGCVLGVENAAWGHSVRGFRFIEFELGPCLKSLRLGIPFESVESDSAR</sequence>
<dbReference type="Proteomes" id="UP000596661">
    <property type="component" value="Unassembled WGS sequence"/>
</dbReference>
<reference evidence="1" key="1">
    <citation type="submission" date="2021-03" db="UniProtKB">
        <authorList>
            <consortium name="EnsemblPlants"/>
        </authorList>
    </citation>
    <scope>IDENTIFICATION</scope>
</reference>
<accession>A0A803QRK5</accession>
<keyword evidence="2" id="KW-1185">Reference proteome</keyword>
<organism evidence="1 2">
    <name type="scientific">Cannabis sativa</name>
    <name type="common">Hemp</name>
    <name type="synonym">Marijuana</name>
    <dbReference type="NCBI Taxonomy" id="3483"/>
    <lineage>
        <taxon>Eukaryota</taxon>
        <taxon>Viridiplantae</taxon>
        <taxon>Streptophyta</taxon>
        <taxon>Embryophyta</taxon>
        <taxon>Tracheophyta</taxon>
        <taxon>Spermatophyta</taxon>
        <taxon>Magnoliopsida</taxon>
        <taxon>eudicotyledons</taxon>
        <taxon>Gunneridae</taxon>
        <taxon>Pentapetalae</taxon>
        <taxon>rosids</taxon>
        <taxon>fabids</taxon>
        <taxon>Rosales</taxon>
        <taxon>Cannabaceae</taxon>
        <taxon>Cannabis</taxon>
    </lineage>
</organism>